<dbReference type="EMBL" id="LXQD01000337">
    <property type="protein sequence ID" value="RCJ20370.1"/>
    <property type="molecule type" value="Genomic_DNA"/>
</dbReference>
<reference evidence="2" key="1">
    <citation type="submission" date="2016-04" db="EMBL/GenBank/DDBJ databases">
        <authorList>
            <person name="Tabuchi Yagui T.R."/>
        </authorList>
    </citation>
    <scope>NUCLEOTIDE SEQUENCE [LARGE SCALE GENOMIC DNA]</scope>
    <source>
        <strain evidence="2">NIES-26</strain>
    </source>
</reference>
<organism evidence="2 3">
    <name type="scientific">Nostoc minutum NIES-26</name>
    <dbReference type="NCBI Taxonomy" id="1844469"/>
    <lineage>
        <taxon>Bacteria</taxon>
        <taxon>Bacillati</taxon>
        <taxon>Cyanobacteriota</taxon>
        <taxon>Cyanophyceae</taxon>
        <taxon>Nostocales</taxon>
        <taxon>Nostocaceae</taxon>
        <taxon>Nostoc</taxon>
    </lineage>
</organism>
<gene>
    <name evidence="2" type="ORF">A6770_31650</name>
</gene>
<name>A0A367Q9D0_9NOSO</name>
<sequence>MSFENVRAFYEKLVSDEAFRTQMQQVKSKDECTRLVKAAGYDFTQEEFEEYTAQLLESNADDSEIRDLNDQELETVFGGASSLIGSKPIYQPMYGVIYYPPEKPHKRWPPIHPQPVYGIPINE</sequence>
<accession>A0A367Q9D0</accession>
<dbReference type="Proteomes" id="UP000252107">
    <property type="component" value="Unassembled WGS sequence"/>
</dbReference>
<evidence type="ECO:0000313" key="3">
    <source>
        <dbReference type="Proteomes" id="UP000252107"/>
    </source>
</evidence>
<feature type="domain" description="Nif11" evidence="1">
    <location>
        <begin position="1"/>
        <end position="48"/>
    </location>
</feature>
<evidence type="ECO:0000259" key="1">
    <source>
        <dbReference type="Pfam" id="PF07862"/>
    </source>
</evidence>
<proteinExistence type="predicted"/>
<protein>
    <submittedName>
        <fullName evidence="2">Nif11-like leader peptide family natural product</fullName>
    </submittedName>
</protein>
<dbReference type="Pfam" id="PF07862">
    <property type="entry name" value="Nif11"/>
    <property type="match status" value="1"/>
</dbReference>
<comment type="caution">
    <text evidence="2">The sequence shown here is derived from an EMBL/GenBank/DDBJ whole genome shotgun (WGS) entry which is preliminary data.</text>
</comment>
<keyword evidence="3" id="KW-1185">Reference proteome</keyword>
<dbReference type="InterPro" id="IPR022516">
    <property type="entry name" value="CHP03798_Ocin"/>
</dbReference>
<dbReference type="NCBIfam" id="TIGR03798">
    <property type="entry name" value="leader_Nif11"/>
    <property type="match status" value="1"/>
</dbReference>
<dbReference type="AlphaFoldDB" id="A0A367Q9D0"/>
<dbReference type="InterPro" id="IPR012903">
    <property type="entry name" value="Nif11"/>
</dbReference>
<evidence type="ECO:0000313" key="2">
    <source>
        <dbReference type="EMBL" id="RCJ20370.1"/>
    </source>
</evidence>